<dbReference type="InterPro" id="IPR003877">
    <property type="entry name" value="SPRY_dom"/>
</dbReference>
<dbReference type="CDD" id="cd12885">
    <property type="entry name" value="SPRY_RanBP_like"/>
    <property type="match status" value="1"/>
</dbReference>
<dbReference type="SUPFAM" id="SSF49899">
    <property type="entry name" value="Concanavalin A-like lectins/glucanases"/>
    <property type="match status" value="1"/>
</dbReference>
<organism evidence="4 5">
    <name type="scientific">Globodera rostochiensis</name>
    <name type="common">Golden nematode worm</name>
    <name type="synonym">Heterodera rostochiensis</name>
    <dbReference type="NCBI Taxonomy" id="31243"/>
    <lineage>
        <taxon>Eukaryota</taxon>
        <taxon>Metazoa</taxon>
        <taxon>Ecdysozoa</taxon>
        <taxon>Nematoda</taxon>
        <taxon>Chromadorea</taxon>
        <taxon>Rhabditida</taxon>
        <taxon>Tylenchina</taxon>
        <taxon>Tylenchomorpha</taxon>
        <taxon>Tylenchoidea</taxon>
        <taxon>Heteroderidae</taxon>
        <taxon>Heteroderinae</taxon>
        <taxon>Globodera</taxon>
    </lineage>
</organism>
<dbReference type="Pfam" id="PF00622">
    <property type="entry name" value="SPRY"/>
    <property type="match status" value="1"/>
</dbReference>
<dbReference type="WBParaSite" id="Gr19_v10_g9749.t1">
    <property type="protein sequence ID" value="Gr19_v10_g9749.t1"/>
    <property type="gene ID" value="Gr19_v10_g9749"/>
</dbReference>
<sequence>MSISSESIDDGDITAADQDPFEELNLSRERIAELDRDDEKTMKMKLKEMKQKMKNTKLKLENKALRAEFEHQKLLIAHNALQAKMDKYQEEQQHNIDAFTKAQKENVEHFSLLREKIDELKRKQKADQKEHRACVGSERVEQMKLKLTKKMEQGQKQQQQTINELQKTVAVLNDTIGKGLTLQNRWNSSACHKDLALSEPDRLIVQYNGTGSPRSVLAERPIPKGNSGIFYYEVKSLEEKREISIGLATKEMPLDKSVGMYKGTYGYDSWGTFWGLEVEGCAHNGDGRPYIGGGGKSTFGGGDVVGCGVNLATRQIFYTKNGKRLETTGLVVDSAAVLFPCISLRRHGAKIEANFGPNFNFNIADGF</sequence>
<name>A0A914ID56_GLORO</name>
<proteinExistence type="predicted"/>
<dbReference type="AlphaFoldDB" id="A0A914ID56"/>
<reference evidence="5" key="1">
    <citation type="submission" date="2022-11" db="UniProtKB">
        <authorList>
            <consortium name="WormBaseParasite"/>
        </authorList>
    </citation>
    <scope>IDENTIFICATION</scope>
</reference>
<dbReference type="PROSITE" id="PS50188">
    <property type="entry name" value="B302_SPRY"/>
    <property type="match status" value="1"/>
</dbReference>
<keyword evidence="1" id="KW-0175">Coiled coil</keyword>
<evidence type="ECO:0000313" key="4">
    <source>
        <dbReference type="Proteomes" id="UP000887572"/>
    </source>
</evidence>
<evidence type="ECO:0000313" key="5">
    <source>
        <dbReference type="WBParaSite" id="Gr19_v10_g9749.t1"/>
    </source>
</evidence>
<keyword evidence="4" id="KW-1185">Reference proteome</keyword>
<feature type="domain" description="B30.2/SPRY" evidence="3">
    <location>
        <begin position="164"/>
        <end position="360"/>
    </location>
</feature>
<dbReference type="Gene3D" id="2.60.120.920">
    <property type="match status" value="1"/>
</dbReference>
<dbReference type="SMART" id="SM00449">
    <property type="entry name" value="SPRY"/>
    <property type="match status" value="1"/>
</dbReference>
<evidence type="ECO:0000256" key="1">
    <source>
        <dbReference type="SAM" id="Coils"/>
    </source>
</evidence>
<dbReference type="InterPro" id="IPR001870">
    <property type="entry name" value="B30.2/SPRY"/>
</dbReference>
<dbReference type="Proteomes" id="UP000887572">
    <property type="component" value="Unplaced"/>
</dbReference>
<protein>
    <submittedName>
        <fullName evidence="5">B30.2/SPRY domain-containing protein</fullName>
    </submittedName>
</protein>
<dbReference type="InterPro" id="IPR044736">
    <property type="entry name" value="Gid1/RanBPM/SPLA_SPRY"/>
</dbReference>
<dbReference type="InterPro" id="IPR043136">
    <property type="entry name" value="B30.2/SPRY_sf"/>
</dbReference>
<dbReference type="PANTHER" id="PTHR12245">
    <property type="entry name" value="SPRY DOMAIN CONTAINING SOCS BOX PROTEIN"/>
    <property type="match status" value="1"/>
</dbReference>
<feature type="region of interest" description="Disordered" evidence="2">
    <location>
        <begin position="1"/>
        <end position="28"/>
    </location>
</feature>
<dbReference type="PANTHER" id="PTHR12245:SF5">
    <property type="entry name" value="SPRY DOMAIN-CONTAINING SOCS BOX PROTEIN 3"/>
    <property type="match status" value="1"/>
</dbReference>
<dbReference type="InterPro" id="IPR050672">
    <property type="entry name" value="FBXO45-Fsn/SPSB_families"/>
</dbReference>
<feature type="coiled-coil region" evidence="1">
    <location>
        <begin position="39"/>
        <end position="130"/>
    </location>
</feature>
<dbReference type="InterPro" id="IPR013320">
    <property type="entry name" value="ConA-like_dom_sf"/>
</dbReference>
<evidence type="ECO:0000259" key="3">
    <source>
        <dbReference type="PROSITE" id="PS50188"/>
    </source>
</evidence>
<evidence type="ECO:0000256" key="2">
    <source>
        <dbReference type="SAM" id="MobiDB-lite"/>
    </source>
</evidence>
<accession>A0A914ID56</accession>